<name>A0ABT1HU78_STRSD</name>
<feature type="domain" description="N-acetyltransferase" evidence="1">
    <location>
        <begin position="8"/>
        <end position="131"/>
    </location>
</feature>
<comment type="caution">
    <text evidence="2">The sequence shown here is derived from an EMBL/GenBank/DDBJ whole genome shotgun (WGS) entry which is preliminary data.</text>
</comment>
<evidence type="ECO:0000259" key="1">
    <source>
        <dbReference type="Pfam" id="PF13302"/>
    </source>
</evidence>
<keyword evidence="3" id="KW-1185">Reference proteome</keyword>
<evidence type="ECO:0000313" key="2">
    <source>
        <dbReference type="EMBL" id="MCP2259043.1"/>
    </source>
</evidence>
<dbReference type="SUPFAM" id="SSF55729">
    <property type="entry name" value="Acyl-CoA N-acyltransferases (Nat)"/>
    <property type="match status" value="1"/>
</dbReference>
<evidence type="ECO:0000313" key="3">
    <source>
        <dbReference type="Proteomes" id="UP001205311"/>
    </source>
</evidence>
<dbReference type="InterPro" id="IPR000182">
    <property type="entry name" value="GNAT_dom"/>
</dbReference>
<organism evidence="2 3">
    <name type="scientific">Streptoalloteichus tenebrarius (strain ATCC 17920 / DSM 40477 / JCM 4838 / CBS 697.72 / NBRC 16177 / NCIMB 11028 / NRRL B-12390 / A12253. 1 / ISP 5477)</name>
    <name type="common">Streptomyces tenebrarius</name>
    <dbReference type="NCBI Taxonomy" id="1933"/>
    <lineage>
        <taxon>Bacteria</taxon>
        <taxon>Bacillati</taxon>
        <taxon>Actinomycetota</taxon>
        <taxon>Actinomycetes</taxon>
        <taxon>Pseudonocardiales</taxon>
        <taxon>Pseudonocardiaceae</taxon>
        <taxon>Streptoalloteichus</taxon>
    </lineage>
</organism>
<reference evidence="2 3" key="1">
    <citation type="submission" date="2022-06" db="EMBL/GenBank/DDBJ databases">
        <title>Genomic Encyclopedia of Archaeal and Bacterial Type Strains, Phase II (KMG-II): from individual species to whole genera.</title>
        <authorList>
            <person name="Goeker M."/>
        </authorList>
    </citation>
    <scope>NUCLEOTIDE SEQUENCE [LARGE SCALE GENOMIC DNA]</scope>
    <source>
        <strain evidence="2 3">DSM 40477</strain>
    </source>
</reference>
<dbReference type="EMBL" id="JAMTCP010000013">
    <property type="protein sequence ID" value="MCP2259043.1"/>
    <property type="molecule type" value="Genomic_DNA"/>
</dbReference>
<proteinExistence type="predicted"/>
<dbReference type="PANTHER" id="PTHR43415">
    <property type="entry name" value="SPERMIDINE N(1)-ACETYLTRANSFERASE"/>
    <property type="match status" value="1"/>
</dbReference>
<dbReference type="Proteomes" id="UP001205311">
    <property type="component" value="Unassembled WGS sequence"/>
</dbReference>
<dbReference type="Gene3D" id="3.40.630.30">
    <property type="match status" value="1"/>
</dbReference>
<gene>
    <name evidence="2" type="ORF">LX15_002744</name>
</gene>
<dbReference type="PANTHER" id="PTHR43415:SF3">
    <property type="entry name" value="GNAT-FAMILY ACETYLTRANSFERASE"/>
    <property type="match status" value="1"/>
</dbReference>
<dbReference type="InterPro" id="IPR016181">
    <property type="entry name" value="Acyl_CoA_acyltransferase"/>
</dbReference>
<dbReference type="Pfam" id="PF13302">
    <property type="entry name" value="Acetyltransf_3"/>
    <property type="match status" value="1"/>
</dbReference>
<accession>A0ABT1HU78</accession>
<protein>
    <submittedName>
        <fullName evidence="2">Protein N-acetyltransferase, RimJ/RimL family</fullName>
    </submittedName>
</protein>
<sequence>MKGAFVSLEAMTDEDYELLSRWSRERMGVYSSSGPEFVDGRELKESARRAGLHYLMAVAHDGQRVGGVSWSQVSHAGSYEVGLGIGDAERWTLGYGMDAAAILLRYLFHVRNARRVQAIIGDYNRNMLQFVAKGFMTVEGVLRDYFFLDGEYHDAVICSILRDEYYAMSVPGLPEEDIDVISAQEKAQAKRVLTDCLARSGDSYLTSLVNRARRSS</sequence>